<evidence type="ECO:0000313" key="10">
    <source>
        <dbReference type="EMBL" id="KAJ7320588.1"/>
    </source>
</evidence>
<gene>
    <name evidence="10" type="ORF">JRQ81_020099</name>
</gene>
<dbReference type="Proteomes" id="UP001142489">
    <property type="component" value="Unassembled WGS sequence"/>
</dbReference>
<dbReference type="AlphaFoldDB" id="A0A9Q1AYY1"/>
<dbReference type="GO" id="GO:0030246">
    <property type="term" value="F:carbohydrate binding"/>
    <property type="evidence" value="ECO:0007669"/>
    <property type="project" value="UniProtKB-UniRule"/>
</dbReference>
<dbReference type="EMBL" id="JAPFRF010000010">
    <property type="protein sequence ID" value="KAJ7320588.1"/>
    <property type="molecule type" value="Genomic_DNA"/>
</dbReference>
<keyword evidence="11" id="KW-1185">Reference proteome</keyword>
<evidence type="ECO:0000259" key="9">
    <source>
        <dbReference type="Pfam" id="PF15711"/>
    </source>
</evidence>
<dbReference type="InterPro" id="IPR039220">
    <property type="entry name" value="FAM3"/>
</dbReference>
<keyword evidence="8" id="KW-0812">Transmembrane</keyword>
<dbReference type="Pfam" id="PF15711">
    <property type="entry name" value="ILEI"/>
    <property type="match status" value="1"/>
</dbReference>
<evidence type="ECO:0000256" key="2">
    <source>
        <dbReference type="ARBA" id="ARBA00010905"/>
    </source>
</evidence>
<evidence type="ECO:0000256" key="8">
    <source>
        <dbReference type="SAM" id="Phobius"/>
    </source>
</evidence>
<proteinExistence type="inferred from homology"/>
<dbReference type="GO" id="GO:0005576">
    <property type="term" value="C:extracellular region"/>
    <property type="evidence" value="ECO:0007669"/>
    <property type="project" value="UniProtKB-SubCell"/>
</dbReference>
<evidence type="ECO:0000256" key="3">
    <source>
        <dbReference type="ARBA" id="ARBA00022525"/>
    </source>
</evidence>
<keyword evidence="8" id="KW-0472">Membrane</keyword>
<evidence type="ECO:0000256" key="6">
    <source>
        <dbReference type="ARBA" id="ARBA00023157"/>
    </source>
</evidence>
<keyword evidence="3" id="KW-0964">Secreted</keyword>
<feature type="domain" description="ILEI/PANDER" evidence="9">
    <location>
        <begin position="107"/>
        <end position="195"/>
    </location>
</feature>
<comment type="subcellular location">
    <subcellularLocation>
        <location evidence="1">Secreted</location>
    </subcellularLocation>
</comment>
<accession>A0A9Q1AYY1</accession>
<keyword evidence="4" id="KW-0732">Signal</keyword>
<comment type="caution">
    <text evidence="10">The sequence shown here is derived from an EMBL/GenBank/DDBJ whole genome shotgun (WGS) entry which is preliminary data.</text>
</comment>
<comment type="similarity">
    <text evidence="2">Belongs to the FAM3 family.</text>
</comment>
<evidence type="ECO:0000256" key="1">
    <source>
        <dbReference type="ARBA" id="ARBA00004613"/>
    </source>
</evidence>
<keyword evidence="8" id="KW-1133">Transmembrane helix</keyword>
<keyword evidence="5 7" id="KW-0430">Lectin</keyword>
<keyword evidence="6" id="KW-1015">Disulfide bond</keyword>
<evidence type="ECO:0000313" key="11">
    <source>
        <dbReference type="Proteomes" id="UP001142489"/>
    </source>
</evidence>
<protein>
    <recommendedName>
        <fullName evidence="9">ILEI/PANDER domain-containing protein</fullName>
    </recommendedName>
</protein>
<organism evidence="10 11">
    <name type="scientific">Phrynocephalus forsythii</name>
    <dbReference type="NCBI Taxonomy" id="171643"/>
    <lineage>
        <taxon>Eukaryota</taxon>
        <taxon>Metazoa</taxon>
        <taxon>Chordata</taxon>
        <taxon>Craniata</taxon>
        <taxon>Vertebrata</taxon>
        <taxon>Euteleostomi</taxon>
        <taxon>Lepidosauria</taxon>
        <taxon>Squamata</taxon>
        <taxon>Bifurcata</taxon>
        <taxon>Unidentata</taxon>
        <taxon>Episquamata</taxon>
        <taxon>Toxicofera</taxon>
        <taxon>Iguania</taxon>
        <taxon>Acrodonta</taxon>
        <taxon>Agamidae</taxon>
        <taxon>Agaminae</taxon>
        <taxon>Phrynocephalus</taxon>
    </lineage>
</organism>
<reference evidence="10" key="1">
    <citation type="journal article" date="2023" name="DNA Res.">
        <title>Chromosome-level genome assembly of Phrynocephalus forsythii using third-generation DNA sequencing and Hi-C analysis.</title>
        <authorList>
            <person name="Qi Y."/>
            <person name="Zhao W."/>
            <person name="Zhao Y."/>
            <person name="Niu C."/>
            <person name="Cao S."/>
            <person name="Zhang Y."/>
        </authorList>
    </citation>
    <scope>NUCLEOTIDE SEQUENCE</scope>
    <source>
        <tissue evidence="10">Muscle</tissue>
    </source>
</reference>
<dbReference type="PROSITE" id="PS52031">
    <property type="entry name" value="GG_LECTIN"/>
    <property type="match status" value="1"/>
</dbReference>
<feature type="transmembrane region" description="Helical" evidence="8">
    <location>
        <begin position="12"/>
        <end position="32"/>
    </location>
</feature>
<evidence type="ECO:0000256" key="7">
    <source>
        <dbReference type="PROSITE-ProRule" id="PRU01375"/>
    </source>
</evidence>
<dbReference type="OrthoDB" id="440755at2759"/>
<dbReference type="PANTHER" id="PTHR14592">
    <property type="entry name" value="UNCHARACTERIZED FAM3"/>
    <property type="match status" value="1"/>
</dbReference>
<dbReference type="InterPro" id="IPR039477">
    <property type="entry name" value="ILEI/PANDER_dom"/>
</dbReference>
<evidence type="ECO:0000256" key="4">
    <source>
        <dbReference type="ARBA" id="ARBA00022729"/>
    </source>
</evidence>
<evidence type="ECO:0000256" key="5">
    <source>
        <dbReference type="ARBA" id="ARBA00022734"/>
    </source>
</evidence>
<sequence>MRAGCNNFTKLVGFILASICAWYLGSLLAYVIPEDSVISTYGHLQNFAEKPKIKAPPPKRLKCNHWTPCPPGSYAYRVLSGGGKDKLAKICFEDELLMSEQKGNVGRGINIAIVDYNTGNVVDTKTFDMWEGDFSGSMTGFIKNAPQKSLILMVTHDDGSTKLKEDGKKTISELGSQEIRNLRFRSSWVFIAAKGFKLPEDIEKEKINHSDKSKNRYSGWPAEIQIEGCIPKNLAG</sequence>
<name>A0A9Q1AYY1_9SAUR</name>